<evidence type="ECO:0000256" key="1">
    <source>
        <dbReference type="SAM" id="Phobius"/>
    </source>
</evidence>
<dbReference type="RefSeq" id="WP_055638405.1">
    <property type="nucleotide sequence ID" value="NZ_KQ948765.1"/>
</dbReference>
<dbReference type="EMBL" id="LMWW01000012">
    <property type="protein sequence ID" value="KUN85734.1"/>
    <property type="molecule type" value="Genomic_DNA"/>
</dbReference>
<organism evidence="2 3">
    <name type="scientific">Streptomyces griseoruber</name>
    <dbReference type="NCBI Taxonomy" id="1943"/>
    <lineage>
        <taxon>Bacteria</taxon>
        <taxon>Bacillati</taxon>
        <taxon>Actinomycetota</taxon>
        <taxon>Actinomycetes</taxon>
        <taxon>Kitasatosporales</taxon>
        <taxon>Streptomycetaceae</taxon>
        <taxon>Streptomyces</taxon>
    </lineage>
</organism>
<feature type="transmembrane region" description="Helical" evidence="1">
    <location>
        <begin position="192"/>
        <end position="210"/>
    </location>
</feature>
<evidence type="ECO:0000313" key="2">
    <source>
        <dbReference type="EMBL" id="KUN85734.1"/>
    </source>
</evidence>
<keyword evidence="1" id="KW-0472">Membrane</keyword>
<keyword evidence="1" id="KW-1133">Transmembrane helix</keyword>
<evidence type="ECO:0000313" key="3">
    <source>
        <dbReference type="Proteomes" id="UP000052982"/>
    </source>
</evidence>
<sequence>MRAERFAPSADRAAVRLIGGVVLALVALGSTAGQGWAQPGSGSGTHGAADYTPVTATVRGRVGDTVVVRLGVANLGPGAPAGGAPGTFAVVPPAGTTITSIPWEGDDDDRRYACRPPQDEDNPFFLCDLSEWPAPAPGASITLGFHIRIDRRIPGAEGSLTVYGPHDPVPGNDSAAIRVRAAPAPPLRWQQGALAAGALAAVVTAGGWFVRRRRRGMS</sequence>
<accession>A0A101T4Q6</accession>
<reference evidence="2 3" key="1">
    <citation type="submission" date="2015-10" db="EMBL/GenBank/DDBJ databases">
        <title>Draft genome sequence of Streptomyces griseoruber DSM 40281, type strain for the species Streptomyces griseoruber.</title>
        <authorList>
            <person name="Ruckert C."/>
            <person name="Winkler A."/>
            <person name="Kalinowski J."/>
            <person name="Kampfer P."/>
            <person name="Glaeser S."/>
        </authorList>
    </citation>
    <scope>NUCLEOTIDE SEQUENCE [LARGE SCALE GENOMIC DNA]</scope>
    <source>
        <strain evidence="2 3">DSM 40281</strain>
    </source>
</reference>
<proteinExistence type="predicted"/>
<dbReference type="STRING" id="1943.AQJ64_11545"/>
<dbReference type="OrthoDB" id="4282035at2"/>
<dbReference type="Proteomes" id="UP000052982">
    <property type="component" value="Unassembled WGS sequence"/>
</dbReference>
<keyword evidence="3" id="KW-1185">Reference proteome</keyword>
<name>A0A101T4Q6_9ACTN</name>
<comment type="caution">
    <text evidence="2">The sequence shown here is derived from an EMBL/GenBank/DDBJ whole genome shotgun (WGS) entry which is preliminary data.</text>
</comment>
<keyword evidence="1" id="KW-0812">Transmembrane</keyword>
<dbReference type="AlphaFoldDB" id="A0A101T4Q6"/>
<protein>
    <recommendedName>
        <fullName evidence="4">DUF11 domain-containing protein</fullName>
    </recommendedName>
</protein>
<gene>
    <name evidence="2" type="ORF">AQJ64_11545</name>
</gene>
<evidence type="ECO:0008006" key="4">
    <source>
        <dbReference type="Google" id="ProtNLM"/>
    </source>
</evidence>